<evidence type="ECO:0000313" key="3">
    <source>
        <dbReference type="Proteomes" id="UP000014480"/>
    </source>
</evidence>
<dbReference type="Proteomes" id="UP000014480">
    <property type="component" value="Unassembled WGS sequence"/>
</dbReference>
<evidence type="ECO:0000256" key="1">
    <source>
        <dbReference type="SAM" id="MobiDB-lite"/>
    </source>
</evidence>
<gene>
    <name evidence="2" type="ORF">Cob_v008624</name>
</gene>
<accession>A0A484FJL3</accession>
<reference evidence="3" key="1">
    <citation type="journal article" date="2013" name="New Phytol.">
        <title>Comparative genomic and transcriptomic analyses reveal the hemibiotrophic stage shift of Colletotrichum fungi.</title>
        <authorList>
            <person name="Gan P."/>
            <person name="Ikeda K."/>
            <person name="Irieda H."/>
            <person name="Narusaka M."/>
            <person name="O'Connell R.J."/>
            <person name="Narusaka Y."/>
            <person name="Takano Y."/>
            <person name="Kubo Y."/>
            <person name="Shirasu K."/>
        </authorList>
    </citation>
    <scope>NUCLEOTIDE SEQUENCE [LARGE SCALE GENOMIC DNA]</scope>
    <source>
        <strain evidence="3">104-T / ATCC 96160 / CBS 514.97 / LARS 414 / MAFF 240422</strain>
    </source>
</reference>
<name>A0A484FJL3_COLOR</name>
<keyword evidence="3" id="KW-1185">Reference proteome</keyword>
<reference evidence="3" key="2">
    <citation type="journal article" date="2019" name="Mol. Plant Microbe Interact.">
        <title>Genome sequence resources for four phytopathogenic fungi from the Colletotrichum orbiculare species complex.</title>
        <authorList>
            <person name="Gan P."/>
            <person name="Tsushima A."/>
            <person name="Narusaka M."/>
            <person name="Narusaka Y."/>
            <person name="Takano Y."/>
            <person name="Kubo Y."/>
            <person name="Shirasu K."/>
        </authorList>
    </citation>
    <scope>GENOME REANNOTATION</scope>
    <source>
        <strain evidence="3">104-T / ATCC 96160 / CBS 514.97 / LARS 414 / MAFF 240422</strain>
    </source>
</reference>
<protein>
    <submittedName>
        <fullName evidence="2">Uncharacterized protein</fullName>
    </submittedName>
</protein>
<feature type="compositionally biased region" description="Basic and acidic residues" evidence="1">
    <location>
        <begin position="59"/>
        <end position="69"/>
    </location>
</feature>
<dbReference type="EMBL" id="AMCV02000023">
    <property type="protein sequence ID" value="TDZ18570.1"/>
    <property type="molecule type" value="Genomic_DNA"/>
</dbReference>
<feature type="compositionally biased region" description="Basic and acidic residues" evidence="1">
    <location>
        <begin position="25"/>
        <end position="39"/>
    </location>
</feature>
<organism evidence="2 3">
    <name type="scientific">Colletotrichum orbiculare (strain 104-T / ATCC 96160 / CBS 514.97 / LARS 414 / MAFF 240422)</name>
    <name type="common">Cucumber anthracnose fungus</name>
    <name type="synonym">Colletotrichum lagenarium</name>
    <dbReference type="NCBI Taxonomy" id="1213857"/>
    <lineage>
        <taxon>Eukaryota</taxon>
        <taxon>Fungi</taxon>
        <taxon>Dikarya</taxon>
        <taxon>Ascomycota</taxon>
        <taxon>Pezizomycotina</taxon>
        <taxon>Sordariomycetes</taxon>
        <taxon>Hypocreomycetidae</taxon>
        <taxon>Glomerellales</taxon>
        <taxon>Glomerellaceae</taxon>
        <taxon>Colletotrichum</taxon>
        <taxon>Colletotrichum orbiculare species complex</taxon>
    </lineage>
</organism>
<comment type="caution">
    <text evidence="2">The sequence shown here is derived from an EMBL/GenBank/DDBJ whole genome shotgun (WGS) entry which is preliminary data.</text>
</comment>
<proteinExistence type="predicted"/>
<dbReference type="AlphaFoldDB" id="A0A484FJL3"/>
<sequence>MGLTGLVRHLLLLGKYSPQLGKSIRRDEVVSDGQRRLQRDQGTADGAGDGEAGCSATERSQEKVGGHDA</sequence>
<feature type="region of interest" description="Disordered" evidence="1">
    <location>
        <begin position="25"/>
        <end position="69"/>
    </location>
</feature>
<evidence type="ECO:0000313" key="2">
    <source>
        <dbReference type="EMBL" id="TDZ18570.1"/>
    </source>
</evidence>